<dbReference type="Proteomes" id="UP001296943">
    <property type="component" value="Unassembled WGS sequence"/>
</dbReference>
<dbReference type="InterPro" id="IPR003594">
    <property type="entry name" value="HATPase_dom"/>
</dbReference>
<dbReference type="InterPro" id="IPR003660">
    <property type="entry name" value="HAMP_dom"/>
</dbReference>
<evidence type="ECO:0000256" key="3">
    <source>
        <dbReference type="ARBA" id="ARBA00012438"/>
    </source>
</evidence>
<dbReference type="PRINTS" id="PR00344">
    <property type="entry name" value="BCTRLSENSOR"/>
</dbReference>
<keyword evidence="13" id="KW-1133">Transmembrane helix</keyword>
<feature type="transmembrane region" description="Helical" evidence="13">
    <location>
        <begin position="20"/>
        <end position="39"/>
    </location>
</feature>
<evidence type="ECO:0000256" key="6">
    <source>
        <dbReference type="ARBA" id="ARBA00022679"/>
    </source>
</evidence>
<dbReference type="Pfam" id="PF06580">
    <property type="entry name" value="His_kinase"/>
    <property type="match status" value="1"/>
</dbReference>
<dbReference type="EC" id="2.7.13.3" evidence="3"/>
<dbReference type="PROSITE" id="PS50109">
    <property type="entry name" value="HIS_KIN"/>
    <property type="match status" value="1"/>
</dbReference>
<evidence type="ECO:0000256" key="1">
    <source>
        <dbReference type="ARBA" id="ARBA00000085"/>
    </source>
</evidence>
<name>A0ABS2MWP3_9BACI</name>
<evidence type="ECO:0000256" key="12">
    <source>
        <dbReference type="SAM" id="Coils"/>
    </source>
</evidence>
<keyword evidence="9" id="KW-0067">ATP-binding</keyword>
<keyword evidence="11 13" id="KW-0472">Membrane</keyword>
<keyword evidence="4" id="KW-1003">Cell membrane</keyword>
<keyword evidence="12" id="KW-0175">Coiled coil</keyword>
<keyword evidence="6 16" id="KW-0808">Transferase</keyword>
<dbReference type="EMBL" id="JAFBDR010000003">
    <property type="protein sequence ID" value="MBM7570302.1"/>
    <property type="molecule type" value="Genomic_DNA"/>
</dbReference>
<keyword evidence="5" id="KW-0597">Phosphoprotein</keyword>
<comment type="catalytic activity">
    <reaction evidence="1">
        <text>ATP + protein L-histidine = ADP + protein N-phospho-L-histidine.</text>
        <dbReference type="EC" id="2.7.13.3"/>
    </reaction>
</comment>
<dbReference type="PANTHER" id="PTHR34220:SF7">
    <property type="entry name" value="SENSOR HISTIDINE KINASE YPDA"/>
    <property type="match status" value="1"/>
</dbReference>
<evidence type="ECO:0000259" key="14">
    <source>
        <dbReference type="PROSITE" id="PS50109"/>
    </source>
</evidence>
<protein>
    <recommendedName>
        <fullName evidence="3">histidine kinase</fullName>
        <ecNumber evidence="3">2.7.13.3</ecNumber>
    </recommendedName>
</protein>
<evidence type="ECO:0000256" key="11">
    <source>
        <dbReference type="ARBA" id="ARBA00023136"/>
    </source>
</evidence>
<organism evidence="16 17">
    <name type="scientific">Aquibacillus albus</name>
    <dbReference type="NCBI Taxonomy" id="1168171"/>
    <lineage>
        <taxon>Bacteria</taxon>
        <taxon>Bacillati</taxon>
        <taxon>Bacillota</taxon>
        <taxon>Bacilli</taxon>
        <taxon>Bacillales</taxon>
        <taxon>Bacillaceae</taxon>
        <taxon>Aquibacillus</taxon>
    </lineage>
</organism>
<dbReference type="PANTHER" id="PTHR34220">
    <property type="entry name" value="SENSOR HISTIDINE KINASE YPDA"/>
    <property type="match status" value="1"/>
</dbReference>
<feature type="coiled-coil region" evidence="12">
    <location>
        <begin position="339"/>
        <end position="385"/>
    </location>
</feature>
<proteinExistence type="predicted"/>
<evidence type="ECO:0000313" key="17">
    <source>
        <dbReference type="Proteomes" id="UP001296943"/>
    </source>
</evidence>
<evidence type="ECO:0000256" key="5">
    <source>
        <dbReference type="ARBA" id="ARBA00022553"/>
    </source>
</evidence>
<sequence length="582" mass="68727">MKPSKYHFNNIKLRNKLLILYFFCVFIPIVMTNIIFYHVTTNNIKKQKMHDVELVLNQITNEFISVIDQGVGISSNFYSDSNLYEYFDEEYNRIIDYIEAYDSTLREFNRYSPIYYSIQSISFYSDNPTIIYAGGVHPITESTKNEYWYNKLKSVSHPIVTKLSPTQESELFSILRELDYYRDKDLTEKIIRIDINPTTIRQIFNNVTFQGNVYLINKDRNIQYSNDMEIPWEKEVVNYDSIPMPEDIILLEEKYLPYNFFEGWKIVGTISESQILEELFNSKRFIIILAIINILIPTLIIMLISRSLHVRILQVLKYMKKMKKQNFETIEFAGDKDEIGELTNEFNKMSQTIKQLINEVYVANLQKKDLQLKEKQAQLSALQSQINPHFLFNVLETIRMRSLIKGEKETAKIIQNMAKIFRNSLTWEKDRVTVCEEMKLILCFLEIQKYRFDDKLEYHFDIDEEAYDYLIPNMTFLPFVENASIHGIESVKEKGIIHLSIRINKNELIYTITDNGVGMTKDQLDQLFESLFNEESMGDRVGIKNVYYRLKLHYKDCFDFSIDSTPGKGTTVQIRLPSEKSH</sequence>
<gene>
    <name evidence="16" type="ORF">JOC48_000780</name>
</gene>
<feature type="transmembrane region" description="Helical" evidence="13">
    <location>
        <begin position="285"/>
        <end position="304"/>
    </location>
</feature>
<keyword evidence="7" id="KW-0547">Nucleotide-binding</keyword>
<dbReference type="InterPro" id="IPR004358">
    <property type="entry name" value="Sig_transdc_His_kin-like_C"/>
</dbReference>
<evidence type="ECO:0000256" key="8">
    <source>
        <dbReference type="ARBA" id="ARBA00022777"/>
    </source>
</evidence>
<accession>A0ABS2MWP3</accession>
<dbReference type="Pfam" id="PF02518">
    <property type="entry name" value="HATPase_c"/>
    <property type="match status" value="1"/>
</dbReference>
<comment type="caution">
    <text evidence="16">The sequence shown here is derived from an EMBL/GenBank/DDBJ whole genome shotgun (WGS) entry which is preliminary data.</text>
</comment>
<keyword evidence="17" id="KW-1185">Reference proteome</keyword>
<evidence type="ECO:0000256" key="9">
    <source>
        <dbReference type="ARBA" id="ARBA00022840"/>
    </source>
</evidence>
<evidence type="ECO:0000256" key="7">
    <source>
        <dbReference type="ARBA" id="ARBA00022741"/>
    </source>
</evidence>
<evidence type="ECO:0000256" key="4">
    <source>
        <dbReference type="ARBA" id="ARBA00022475"/>
    </source>
</evidence>
<feature type="domain" description="HAMP" evidence="15">
    <location>
        <begin position="306"/>
        <end position="358"/>
    </location>
</feature>
<dbReference type="GO" id="GO:0004673">
    <property type="term" value="F:protein histidine kinase activity"/>
    <property type="evidence" value="ECO:0007669"/>
    <property type="project" value="UniProtKB-EC"/>
</dbReference>
<evidence type="ECO:0000313" key="16">
    <source>
        <dbReference type="EMBL" id="MBM7570302.1"/>
    </source>
</evidence>
<evidence type="ECO:0000256" key="10">
    <source>
        <dbReference type="ARBA" id="ARBA00023012"/>
    </source>
</evidence>
<dbReference type="Gene3D" id="3.30.565.10">
    <property type="entry name" value="Histidine kinase-like ATPase, C-terminal domain"/>
    <property type="match status" value="1"/>
</dbReference>
<evidence type="ECO:0000259" key="15">
    <source>
        <dbReference type="PROSITE" id="PS50885"/>
    </source>
</evidence>
<dbReference type="RefSeq" id="WP_204497734.1">
    <property type="nucleotide sequence ID" value="NZ_JAFBDR010000003.1"/>
</dbReference>
<feature type="domain" description="Histidine kinase" evidence="14">
    <location>
        <begin position="479"/>
        <end position="580"/>
    </location>
</feature>
<dbReference type="InterPro" id="IPR036890">
    <property type="entry name" value="HATPase_C_sf"/>
</dbReference>
<dbReference type="SUPFAM" id="SSF158472">
    <property type="entry name" value="HAMP domain-like"/>
    <property type="match status" value="1"/>
</dbReference>
<keyword evidence="10" id="KW-0902">Two-component regulatory system</keyword>
<keyword evidence="13" id="KW-0812">Transmembrane</keyword>
<dbReference type="InterPro" id="IPR010559">
    <property type="entry name" value="Sig_transdc_His_kin_internal"/>
</dbReference>
<comment type="subcellular location">
    <subcellularLocation>
        <location evidence="2">Cell membrane</location>
        <topology evidence="2">Multi-pass membrane protein</topology>
    </subcellularLocation>
</comment>
<reference evidence="16 17" key="1">
    <citation type="submission" date="2021-01" db="EMBL/GenBank/DDBJ databases">
        <title>Genomic Encyclopedia of Type Strains, Phase IV (KMG-IV): sequencing the most valuable type-strain genomes for metagenomic binning, comparative biology and taxonomic classification.</title>
        <authorList>
            <person name="Goeker M."/>
        </authorList>
    </citation>
    <scope>NUCLEOTIDE SEQUENCE [LARGE SCALE GENOMIC DNA]</scope>
    <source>
        <strain evidence="16 17">DSM 23711</strain>
    </source>
</reference>
<dbReference type="InterPro" id="IPR005467">
    <property type="entry name" value="His_kinase_dom"/>
</dbReference>
<dbReference type="Gene3D" id="6.10.340.10">
    <property type="match status" value="1"/>
</dbReference>
<dbReference type="InterPro" id="IPR050640">
    <property type="entry name" value="Bact_2-comp_sensor_kinase"/>
</dbReference>
<dbReference type="CDD" id="cd06225">
    <property type="entry name" value="HAMP"/>
    <property type="match status" value="1"/>
</dbReference>
<dbReference type="SUPFAM" id="SSF55874">
    <property type="entry name" value="ATPase domain of HSP90 chaperone/DNA topoisomerase II/histidine kinase"/>
    <property type="match status" value="1"/>
</dbReference>
<evidence type="ECO:0000256" key="13">
    <source>
        <dbReference type="SAM" id="Phobius"/>
    </source>
</evidence>
<evidence type="ECO:0000256" key="2">
    <source>
        <dbReference type="ARBA" id="ARBA00004651"/>
    </source>
</evidence>
<dbReference type="PROSITE" id="PS50885">
    <property type="entry name" value="HAMP"/>
    <property type="match status" value="1"/>
</dbReference>
<keyword evidence="8 16" id="KW-0418">Kinase</keyword>